<dbReference type="InterPro" id="IPR000634">
    <property type="entry name" value="Ser/Thr_deHydtase_PyrdxlP-BS"/>
</dbReference>
<dbReference type="PANTHER" id="PTHR48078:SF6">
    <property type="entry name" value="L-THREONINE DEHYDRATASE CATABOLIC TDCB"/>
    <property type="match status" value="1"/>
</dbReference>
<reference evidence="6 7" key="1">
    <citation type="journal article" date="2002" name="J. Bacteriol.">
        <title>Genome sequence of Yersinia pestis KIM.</title>
        <authorList>
            <person name="Deng W."/>
            <person name="Burland V."/>
            <person name="Plunkett G.III."/>
            <person name="Boutin A."/>
            <person name="Mayhew G.F."/>
            <person name="Liss P."/>
            <person name="Perna N.T."/>
            <person name="Rose D.J."/>
            <person name="Mau B."/>
            <person name="Zhou S."/>
            <person name="Schwartz D.C."/>
            <person name="Fetherston J.D."/>
            <person name="Lindler L.E."/>
            <person name="Brubaker R.R."/>
            <person name="Plana G.V."/>
            <person name="Straley S.C."/>
            <person name="McDonough K.A."/>
            <person name="Nilles M.L."/>
            <person name="Matson J.S."/>
            <person name="Blattner F.R."/>
            <person name="Perry R.D."/>
        </authorList>
    </citation>
    <scope>NUCLEOTIDE SEQUENCE [LARGE SCALE GENOMIC DNA]</scope>
    <source>
        <strain evidence="7">KIM10+ / Biovar Mediaevalis</strain>
    </source>
</reference>
<dbReference type="HOGENOM" id="CLU_021152_4_2_6"/>
<evidence type="ECO:0000256" key="1">
    <source>
        <dbReference type="ARBA" id="ARBA00001933"/>
    </source>
</evidence>
<evidence type="ECO:0000313" key="6">
    <source>
        <dbReference type="EMBL" id="AAM87647.1"/>
    </source>
</evidence>
<accession>Q8CZG4</accession>
<gene>
    <name evidence="6" type="primary">tdcB</name>
    <name evidence="6" type="ordered locus">y4105</name>
</gene>
<protein>
    <submittedName>
        <fullName evidence="6">Threonine dehydratase</fullName>
    </submittedName>
</protein>
<dbReference type="InterPro" id="IPR001926">
    <property type="entry name" value="TrpB-like_PALP"/>
</dbReference>
<evidence type="ECO:0000259" key="5">
    <source>
        <dbReference type="Pfam" id="PF00291"/>
    </source>
</evidence>
<evidence type="ECO:0000256" key="4">
    <source>
        <dbReference type="ARBA" id="ARBA00023239"/>
    </source>
</evidence>
<dbReference type="InterPro" id="IPR036052">
    <property type="entry name" value="TrpB-like_PALP_sf"/>
</dbReference>
<dbReference type="DNASU" id="1149052"/>
<name>Q8CZG4_YERPE</name>
<dbReference type="FunFam" id="3.40.50.1100:FF:000005">
    <property type="entry name" value="Threonine dehydratase catabolic"/>
    <property type="match status" value="1"/>
</dbReference>
<keyword evidence="4" id="KW-0456">Lyase</keyword>
<dbReference type="GO" id="GO:0006520">
    <property type="term" value="P:amino acid metabolic process"/>
    <property type="evidence" value="ECO:0007669"/>
    <property type="project" value="InterPro"/>
</dbReference>
<keyword evidence="3" id="KW-0663">Pyridoxal phosphate</keyword>
<dbReference type="PROSITE" id="PS00165">
    <property type="entry name" value="DEHYDRATASE_SER_THR"/>
    <property type="match status" value="1"/>
</dbReference>
<sequence length="345" mass="36479">MQEAASAQTTCCTTDILKIKFKGIEMNTLFDAIREAHQILRPQVRVTPLEHSPLLSQHSGCEIYLKCEHLQHTGSFKFRGASNKLRLLNEAQRQQGVITASTGNHGQGVALAAKLAGIKSTIYAPEQAAAIKLDVIRALGGQIELVSGDALNAELAAGIAAEQQGKVYISPYNDPQVIAGQGTCGMEMVEQQPDLDAVFVAVGGGGLISGIATVLKTLSDKTQVIGCWPANATSLYTCLEKGQIQEVAEQETLSDGTAGGIEPGAITFALCQQLIDQKVLVSEQEIKEAMGLIARTDRWMIEGAAGVALAAALKLAPQWQGKKVAVVLCGKNIVLEKYLGAVSGC</sequence>
<feature type="domain" description="Tryptophan synthase beta chain-like PALP" evidence="5">
    <location>
        <begin position="41"/>
        <end position="330"/>
    </location>
</feature>
<dbReference type="Pfam" id="PF00291">
    <property type="entry name" value="PALP"/>
    <property type="match status" value="1"/>
</dbReference>
<dbReference type="GO" id="GO:0030170">
    <property type="term" value="F:pyridoxal phosphate binding"/>
    <property type="evidence" value="ECO:0007669"/>
    <property type="project" value="InterPro"/>
</dbReference>
<dbReference type="KEGG" id="ypk:y4105"/>
<comment type="cofactor">
    <cofactor evidence="1">
        <name>pyridoxal 5'-phosphate</name>
        <dbReference type="ChEBI" id="CHEBI:597326"/>
    </cofactor>
</comment>
<comment type="similarity">
    <text evidence="2">Belongs to the serine/threonine dehydratase family.</text>
</comment>
<dbReference type="GO" id="GO:0016841">
    <property type="term" value="F:ammonia-lyase activity"/>
    <property type="evidence" value="ECO:0007669"/>
    <property type="project" value="UniProtKB-ARBA"/>
</dbReference>
<dbReference type="CDD" id="cd01562">
    <property type="entry name" value="Thr-dehyd"/>
    <property type="match status" value="1"/>
</dbReference>
<dbReference type="Proteomes" id="UP000002490">
    <property type="component" value="Chromosome"/>
</dbReference>
<proteinExistence type="inferred from homology"/>
<dbReference type="EMBL" id="AE009952">
    <property type="protein sequence ID" value="AAM87647.1"/>
    <property type="molecule type" value="Genomic_DNA"/>
</dbReference>
<dbReference type="SUPFAM" id="SSF53686">
    <property type="entry name" value="Tryptophan synthase beta subunit-like PLP-dependent enzymes"/>
    <property type="match status" value="1"/>
</dbReference>
<dbReference type="NCBIfam" id="NF005292">
    <property type="entry name" value="PRK06815.1"/>
    <property type="match status" value="1"/>
</dbReference>
<evidence type="ECO:0000313" key="7">
    <source>
        <dbReference type="Proteomes" id="UP000002490"/>
    </source>
</evidence>
<dbReference type="AlphaFoldDB" id="Q8CZG4"/>
<dbReference type="PANTHER" id="PTHR48078">
    <property type="entry name" value="THREONINE DEHYDRATASE, MITOCHONDRIAL-RELATED"/>
    <property type="match status" value="1"/>
</dbReference>
<evidence type="ECO:0000256" key="2">
    <source>
        <dbReference type="ARBA" id="ARBA00010869"/>
    </source>
</evidence>
<organism evidence="6 7">
    <name type="scientific">Yersinia pestis</name>
    <dbReference type="NCBI Taxonomy" id="632"/>
    <lineage>
        <taxon>Bacteria</taxon>
        <taxon>Pseudomonadati</taxon>
        <taxon>Pseudomonadota</taxon>
        <taxon>Gammaproteobacteria</taxon>
        <taxon>Enterobacterales</taxon>
        <taxon>Yersiniaceae</taxon>
        <taxon>Yersinia</taxon>
    </lineage>
</organism>
<evidence type="ECO:0000256" key="3">
    <source>
        <dbReference type="ARBA" id="ARBA00022898"/>
    </source>
</evidence>
<dbReference type="InterPro" id="IPR050147">
    <property type="entry name" value="Ser/Thr_Dehydratase"/>
</dbReference>
<dbReference type="Gene3D" id="3.40.50.1100">
    <property type="match status" value="2"/>
</dbReference>